<evidence type="ECO:0000313" key="3">
    <source>
        <dbReference type="Proteomes" id="UP000659654"/>
    </source>
</evidence>
<name>A0A7I8X546_BURXY</name>
<keyword evidence="1" id="KW-1133">Transmembrane helix</keyword>
<comment type="caution">
    <text evidence="2">The sequence shown here is derived from an EMBL/GenBank/DDBJ whole genome shotgun (WGS) entry which is preliminary data.</text>
</comment>
<accession>A0A7I8X546</accession>
<feature type="transmembrane region" description="Helical" evidence="1">
    <location>
        <begin position="183"/>
        <end position="206"/>
    </location>
</feature>
<dbReference type="OrthoDB" id="5803502at2759"/>
<gene>
    <name evidence="2" type="ORF">BXYJ_LOCUS13713</name>
</gene>
<proteinExistence type="predicted"/>
<evidence type="ECO:0000313" key="2">
    <source>
        <dbReference type="EMBL" id="CAD5233622.1"/>
    </source>
</evidence>
<keyword evidence="3" id="KW-1185">Reference proteome</keyword>
<dbReference type="EMBL" id="CAJFDI010000006">
    <property type="protein sequence ID" value="CAD5233622.1"/>
    <property type="molecule type" value="Genomic_DNA"/>
</dbReference>
<dbReference type="Proteomes" id="UP000659654">
    <property type="component" value="Unassembled WGS sequence"/>
</dbReference>
<feature type="transmembrane region" description="Helical" evidence="1">
    <location>
        <begin position="147"/>
        <end position="171"/>
    </location>
</feature>
<sequence>MYTTCFLSSVFCLLFDAKYLVIGLERRIAFKERATYERDESTRSPLNAVYFVLLDVVGVTALKALIVWRRCEDAVDKCLQRAFIMDCYFPFVLVAYSVAGTSLIYGVQTFHSLHRNAFQIRSRGTSLTEAFMVTEILNVIKVMKPLLIAYSLGVCFQSLLTSIAIPAYVLGAIDEDDVYFNGMLTLAFMVGGTYNTYSSVCMIWCFKPMRRAFVKDLSRCFRSKRSLYVVEPEPSRQSSPQEDTDLHFKQLQTIWRQR</sequence>
<protein>
    <submittedName>
        <fullName evidence="2">(pine wood nematode) hypothetical protein</fullName>
    </submittedName>
</protein>
<feature type="transmembrane region" description="Helical" evidence="1">
    <location>
        <begin position="87"/>
        <end position="108"/>
    </location>
</feature>
<reference evidence="2" key="1">
    <citation type="submission" date="2020-09" db="EMBL/GenBank/DDBJ databases">
        <authorList>
            <person name="Kikuchi T."/>
        </authorList>
    </citation>
    <scope>NUCLEOTIDE SEQUENCE</scope>
    <source>
        <strain evidence="2">Ka4C1</strain>
    </source>
</reference>
<evidence type="ECO:0000256" key="1">
    <source>
        <dbReference type="SAM" id="Phobius"/>
    </source>
</evidence>
<dbReference type="EMBL" id="CAJFCV020000006">
    <property type="protein sequence ID" value="CAG9128930.1"/>
    <property type="molecule type" value="Genomic_DNA"/>
</dbReference>
<keyword evidence="1" id="KW-0472">Membrane</keyword>
<feature type="transmembrane region" description="Helical" evidence="1">
    <location>
        <begin position="47"/>
        <end position="66"/>
    </location>
</feature>
<dbReference type="Proteomes" id="UP000582659">
    <property type="component" value="Unassembled WGS sequence"/>
</dbReference>
<dbReference type="AlphaFoldDB" id="A0A7I8X546"/>
<organism evidence="2 3">
    <name type="scientific">Bursaphelenchus xylophilus</name>
    <name type="common">Pinewood nematode worm</name>
    <name type="synonym">Aphelenchoides xylophilus</name>
    <dbReference type="NCBI Taxonomy" id="6326"/>
    <lineage>
        <taxon>Eukaryota</taxon>
        <taxon>Metazoa</taxon>
        <taxon>Ecdysozoa</taxon>
        <taxon>Nematoda</taxon>
        <taxon>Chromadorea</taxon>
        <taxon>Rhabditida</taxon>
        <taxon>Tylenchina</taxon>
        <taxon>Tylenchomorpha</taxon>
        <taxon>Aphelenchoidea</taxon>
        <taxon>Aphelenchoididae</taxon>
        <taxon>Bursaphelenchus</taxon>
    </lineage>
</organism>
<keyword evidence="1" id="KW-0812">Transmembrane</keyword>